<proteinExistence type="predicted"/>
<dbReference type="SUPFAM" id="SSF53850">
    <property type="entry name" value="Periplasmic binding protein-like II"/>
    <property type="match status" value="1"/>
</dbReference>
<sequence length="285" mass="31386">MLQHPPRNPIDLAQAFRSSVAVLASCFALSDAATADTFTIGIVPQFEPIKLAEIWSPILRELEEETGHTFEMVGSPRISEFEDGFIAGDFDFAYMNPYHFLVARKAQGYDALVRDGARELFGVLVVAKDSGIENVADLEGKTIAFPSPNALGAALLMRADLDRIHGLEYKQEYVSTHSSTYLNVALGQMDAGGGVMATLNRAEPQVRDRLRIIYETTRVPPHPFVAHQRIAPDVAEAVQTAFLKIADTTEGQELLARIPMRQAIAATSAEYDGLYALNLQNYWVD</sequence>
<reference evidence="1 2" key="1">
    <citation type="submission" date="2015-09" db="EMBL/GenBank/DDBJ databases">
        <authorList>
            <consortium name="Swine Surveillance"/>
        </authorList>
    </citation>
    <scope>NUCLEOTIDE SEQUENCE [LARGE SCALE GENOMIC DNA]</scope>
    <source>
        <strain evidence="1 2">CECT 5294</strain>
    </source>
</reference>
<evidence type="ECO:0000313" key="1">
    <source>
        <dbReference type="EMBL" id="CUH59135.1"/>
    </source>
</evidence>
<dbReference type="AlphaFoldDB" id="A0A0P1EWD6"/>
<dbReference type="Proteomes" id="UP000051298">
    <property type="component" value="Unassembled WGS sequence"/>
</dbReference>
<organism evidence="1 2">
    <name type="scientific">Thalassobacter stenotrophicus</name>
    <dbReference type="NCBI Taxonomy" id="266809"/>
    <lineage>
        <taxon>Bacteria</taxon>
        <taxon>Pseudomonadati</taxon>
        <taxon>Pseudomonadota</taxon>
        <taxon>Alphaproteobacteria</taxon>
        <taxon>Rhodobacterales</taxon>
        <taxon>Roseobacteraceae</taxon>
        <taxon>Thalassobacter</taxon>
    </lineage>
</organism>
<dbReference type="PANTHER" id="PTHR30024:SF17">
    <property type="entry name" value="SOLUTE-BINDING PROTEIN FAMILY 3_N-TERMINAL DOMAIN-CONTAINING PROTEIN"/>
    <property type="match status" value="1"/>
</dbReference>
<dbReference type="EMBL" id="CYRX01000008">
    <property type="protein sequence ID" value="CUH59135.1"/>
    <property type="molecule type" value="Genomic_DNA"/>
</dbReference>
<name>A0A0P1EWD6_9RHOB</name>
<evidence type="ECO:0000313" key="2">
    <source>
        <dbReference type="Proteomes" id="UP000051298"/>
    </source>
</evidence>
<gene>
    <name evidence="1" type="primary">phnD_1</name>
    <name evidence="1" type="ORF">THS5294_00418</name>
</gene>
<accession>A0A0P1EWD6</accession>
<dbReference type="Pfam" id="PF12974">
    <property type="entry name" value="Phosphonate-bd"/>
    <property type="match status" value="1"/>
</dbReference>
<protein>
    <submittedName>
        <fullName evidence="1">Phosphate-import protein PhnD</fullName>
    </submittedName>
</protein>
<dbReference type="PANTHER" id="PTHR30024">
    <property type="entry name" value="ALIPHATIC SULFONATES-BINDING PROTEIN-RELATED"/>
    <property type="match status" value="1"/>
</dbReference>
<dbReference type="Gene3D" id="3.40.190.10">
    <property type="entry name" value="Periplasmic binding protein-like II"/>
    <property type="match status" value="2"/>
</dbReference>